<evidence type="ECO:0000313" key="5">
    <source>
        <dbReference type="Proteomes" id="UP001549321"/>
    </source>
</evidence>
<organism evidence="4 5">
    <name type="scientific">Kaistia defluvii</name>
    <dbReference type="NCBI Taxonomy" id="410841"/>
    <lineage>
        <taxon>Bacteria</taxon>
        <taxon>Pseudomonadati</taxon>
        <taxon>Pseudomonadota</taxon>
        <taxon>Alphaproteobacteria</taxon>
        <taxon>Hyphomicrobiales</taxon>
        <taxon>Kaistiaceae</taxon>
        <taxon>Kaistia</taxon>
    </lineage>
</organism>
<dbReference type="Gene3D" id="3.40.630.30">
    <property type="match status" value="1"/>
</dbReference>
<protein>
    <submittedName>
        <fullName evidence="4">Acetyltransferase</fullName>
        <ecNumber evidence="4">2.3.1.-</ecNumber>
    </submittedName>
</protein>
<dbReference type="Proteomes" id="UP001549321">
    <property type="component" value="Unassembled WGS sequence"/>
</dbReference>
<evidence type="ECO:0000256" key="1">
    <source>
        <dbReference type="ARBA" id="ARBA00022679"/>
    </source>
</evidence>
<dbReference type="InterPro" id="IPR016181">
    <property type="entry name" value="Acyl_CoA_acyltransferase"/>
</dbReference>
<proteinExistence type="predicted"/>
<gene>
    <name evidence="4" type="ORF">ABIE08_003833</name>
</gene>
<name>A0ABV2R3N8_9HYPH</name>
<dbReference type="Pfam" id="PF13508">
    <property type="entry name" value="Acetyltransf_7"/>
    <property type="match status" value="1"/>
</dbReference>
<dbReference type="SUPFAM" id="SSF55729">
    <property type="entry name" value="Acyl-CoA N-acyltransferases (Nat)"/>
    <property type="match status" value="1"/>
</dbReference>
<dbReference type="PANTHER" id="PTHR43800:SF1">
    <property type="entry name" value="PEPTIDYL-LYSINE N-ACETYLTRANSFERASE YJAB"/>
    <property type="match status" value="1"/>
</dbReference>
<dbReference type="GO" id="GO:0016746">
    <property type="term" value="F:acyltransferase activity"/>
    <property type="evidence" value="ECO:0007669"/>
    <property type="project" value="UniProtKB-KW"/>
</dbReference>
<dbReference type="PROSITE" id="PS51186">
    <property type="entry name" value="GNAT"/>
    <property type="match status" value="1"/>
</dbReference>
<keyword evidence="1 4" id="KW-0808">Transferase</keyword>
<dbReference type="EC" id="2.3.1.-" evidence="4"/>
<dbReference type="InterPro" id="IPR000182">
    <property type="entry name" value="GNAT_dom"/>
</dbReference>
<keyword evidence="2 4" id="KW-0012">Acyltransferase</keyword>
<dbReference type="RefSeq" id="WP_354553422.1">
    <property type="nucleotide sequence ID" value="NZ_JBEPSM010000003.1"/>
</dbReference>
<comment type="caution">
    <text evidence="4">The sequence shown here is derived from an EMBL/GenBank/DDBJ whole genome shotgun (WGS) entry which is preliminary data.</text>
</comment>
<keyword evidence="5" id="KW-1185">Reference proteome</keyword>
<reference evidence="4 5" key="1">
    <citation type="submission" date="2024-06" db="EMBL/GenBank/DDBJ databases">
        <title>Sorghum-associated microbial communities from plants grown in Nebraska, USA.</title>
        <authorList>
            <person name="Schachtman D."/>
        </authorList>
    </citation>
    <scope>NUCLEOTIDE SEQUENCE [LARGE SCALE GENOMIC DNA]</scope>
    <source>
        <strain evidence="4 5">3207</strain>
    </source>
</reference>
<evidence type="ECO:0000313" key="4">
    <source>
        <dbReference type="EMBL" id="MET4635882.1"/>
    </source>
</evidence>
<dbReference type="EMBL" id="JBEPSM010000003">
    <property type="protein sequence ID" value="MET4635882.1"/>
    <property type="molecule type" value="Genomic_DNA"/>
</dbReference>
<feature type="domain" description="N-acetyltransferase" evidence="3">
    <location>
        <begin position="6"/>
        <end position="150"/>
    </location>
</feature>
<accession>A0ABV2R3N8</accession>
<evidence type="ECO:0000256" key="2">
    <source>
        <dbReference type="ARBA" id="ARBA00023315"/>
    </source>
</evidence>
<dbReference type="PANTHER" id="PTHR43800">
    <property type="entry name" value="PEPTIDYL-LYSINE N-ACETYLTRANSFERASE YJAB"/>
    <property type="match status" value="1"/>
</dbReference>
<sequence>MTSLELNIRAYDEATDRDTLSNIWFEASLLAHPFIGEARLREQRPLIETEYLPKAETWVACLGETPVGFISLLDGFIGGLFVAPGQQGHGIGRALVAHALNLRGELQLEVYTANRQATSFYEKLGFVEVSRRAEDDQGLPHENAHLVLKR</sequence>
<evidence type="ECO:0000259" key="3">
    <source>
        <dbReference type="PROSITE" id="PS51186"/>
    </source>
</evidence>
<dbReference type="CDD" id="cd04301">
    <property type="entry name" value="NAT_SF"/>
    <property type="match status" value="1"/>
</dbReference>